<dbReference type="Proteomes" id="UP000183504">
    <property type="component" value="Unassembled WGS sequence"/>
</dbReference>
<organism evidence="2 3">
    <name type="scientific">Streptococcus sanguinis</name>
    <dbReference type="NCBI Taxonomy" id="1305"/>
    <lineage>
        <taxon>Bacteria</taxon>
        <taxon>Bacillati</taxon>
        <taxon>Bacillota</taxon>
        <taxon>Bacilli</taxon>
        <taxon>Lactobacillales</taxon>
        <taxon>Streptococcaceae</taxon>
        <taxon>Streptococcus</taxon>
    </lineage>
</organism>
<proteinExistence type="predicted"/>
<dbReference type="RefSeq" id="WP_255297028.1">
    <property type="nucleotide sequence ID" value="NZ_CDMW01000001.1"/>
</dbReference>
<evidence type="ECO:0000313" key="2">
    <source>
        <dbReference type="EMBL" id="CEL89363.1"/>
    </source>
</evidence>
<name>A0A0B7GKT6_STRSA</name>
<dbReference type="AlphaFoldDB" id="A0A0B7GKT6"/>
<accession>A0A0B7GKT6</accession>
<gene>
    <name evidence="2" type="ORF">SSV_0026</name>
</gene>
<keyword evidence="1" id="KW-0175">Coiled coil</keyword>
<feature type="coiled-coil region" evidence="1">
    <location>
        <begin position="66"/>
        <end position="93"/>
    </location>
</feature>
<protein>
    <submittedName>
        <fullName evidence="2">Uncharacterized protein</fullName>
    </submittedName>
</protein>
<dbReference type="EMBL" id="CDMW01000001">
    <property type="protein sequence ID" value="CEL89363.1"/>
    <property type="molecule type" value="Genomic_DNA"/>
</dbReference>
<evidence type="ECO:0000313" key="3">
    <source>
        <dbReference type="Proteomes" id="UP000183504"/>
    </source>
</evidence>
<sequence>MNGAESEQYQKVEEKAKALQTILDDASGKLGIESEDLTPIKTSAMSKLTDAANNRRNTHNALQGAHDDLSKKATEVESELQDLQTKIVNARAISSIPAANIFEGIQNGSFRKSKLEYFDGIQTEADGRALGALLAKRPEEILNEKPENLSEGLYVISAREMMAWIKSGDKDTLNRLLKAMGKREFSENEPFLKSFQQAGIKLGDTTMEAMELERQTNGDLNSKQMSEYSGYLDLSDKFVGLMETLYMLGIGTVRTTSGSLNNNSRLYTTDTTTKLTIDDLNASSSTVGLNAKIITRNMTTESNAYGMIYPVGDYTTTEEKQYKTQIFSTYEGVDSWENHARLGELAEARKQARKDLAASLAKTAGYGAVTVFAPEILPLVMAIDGLASSDTTKFTKQLSSFVDKNVTIGNKTIQGGFSKTGSYVFGLTAPIEALENYVGYVNTLNEAQKKADEVRLKFINRFLDKGGAYLGQDLGKGEVVNISSLTRHDYKATLRLAEMNNRGIVPYVNYARTAENYTLTEDSDLSAQQIIKNTIDKINKNGNGTKISPEVQSYLLGESGSSLSLTDMNNQQINEFEMVLDRLPINAPNVGTNGTEEYGAYMNTYYK</sequence>
<evidence type="ECO:0000256" key="1">
    <source>
        <dbReference type="SAM" id="Coils"/>
    </source>
</evidence>
<reference evidence="2 3" key="1">
    <citation type="submission" date="2015-01" db="EMBL/GenBank/DDBJ databases">
        <authorList>
            <person name="Pelicic Vladimir"/>
        </authorList>
    </citation>
    <scope>NUCLEOTIDE SEQUENCE [LARGE SCALE GENOMIC DNA]</scope>
    <source>
        <strain evidence="2 3">2908</strain>
    </source>
</reference>